<evidence type="ECO:0000313" key="1">
    <source>
        <dbReference type="EMBL" id="MDR6956364.1"/>
    </source>
</evidence>
<sequence>MRHGTNRDYSLPINSAQMRLVFCVAPYEAKSLYLDDSEQLLLQFLTPAIHH</sequence>
<evidence type="ECO:0000313" key="2">
    <source>
        <dbReference type="Proteomes" id="UP001252613"/>
    </source>
</evidence>
<comment type="caution">
    <text evidence="1">The sequence shown here is derived from an EMBL/GenBank/DDBJ whole genome shotgun (WGS) entry which is preliminary data.</text>
</comment>
<organism evidence="1 2">
    <name type="scientific">Pseudomonas brassicacearum</name>
    <dbReference type="NCBI Taxonomy" id="930166"/>
    <lineage>
        <taxon>Bacteria</taxon>
        <taxon>Pseudomonadati</taxon>
        <taxon>Pseudomonadota</taxon>
        <taxon>Gammaproteobacteria</taxon>
        <taxon>Pseudomonadales</taxon>
        <taxon>Pseudomonadaceae</taxon>
        <taxon>Pseudomonas</taxon>
    </lineage>
</organism>
<reference evidence="1" key="1">
    <citation type="submission" date="2023-07" db="EMBL/GenBank/DDBJ databases">
        <title>Sorghum-associated microbial communities from plants grown in Nebraska, USA.</title>
        <authorList>
            <person name="Schachtman D."/>
        </authorList>
    </citation>
    <scope>NUCLEOTIDE SEQUENCE</scope>
    <source>
        <strain evidence="1">3432</strain>
    </source>
</reference>
<dbReference type="EMBL" id="JAVDVC010000001">
    <property type="protein sequence ID" value="MDR6956364.1"/>
    <property type="molecule type" value="Genomic_DNA"/>
</dbReference>
<dbReference type="AlphaFoldDB" id="A0AAW8M3L8"/>
<accession>A0AAW8M3L8</accession>
<dbReference type="Proteomes" id="UP001252613">
    <property type="component" value="Unassembled WGS sequence"/>
</dbReference>
<gene>
    <name evidence="1" type="ORF">J2W43_000327</name>
</gene>
<protein>
    <submittedName>
        <fullName evidence="1">Uncharacterized protein</fullName>
    </submittedName>
</protein>
<name>A0AAW8M3L8_9PSED</name>
<proteinExistence type="predicted"/>